<dbReference type="CDD" id="cd16464">
    <property type="entry name" value="RING-H2_Pirh2-like"/>
    <property type="match status" value="1"/>
</dbReference>
<dbReference type="InterPro" id="IPR013083">
    <property type="entry name" value="Znf_RING/FYVE/PHD"/>
</dbReference>
<feature type="domain" description="CHY-type" evidence="6">
    <location>
        <begin position="1"/>
        <end position="73"/>
    </location>
</feature>
<feature type="domain" description="RING-type" evidence="5">
    <location>
        <begin position="140"/>
        <end position="182"/>
    </location>
</feature>
<dbReference type="PROSITE" id="PS51270">
    <property type="entry name" value="ZF_CTCHY"/>
    <property type="match status" value="1"/>
</dbReference>
<organism evidence="8 9">
    <name type="scientific">Blepharisma stoltei</name>
    <dbReference type="NCBI Taxonomy" id="1481888"/>
    <lineage>
        <taxon>Eukaryota</taxon>
        <taxon>Sar</taxon>
        <taxon>Alveolata</taxon>
        <taxon>Ciliophora</taxon>
        <taxon>Postciliodesmatophora</taxon>
        <taxon>Heterotrichea</taxon>
        <taxon>Heterotrichida</taxon>
        <taxon>Blepharismidae</taxon>
        <taxon>Blepharisma</taxon>
    </lineage>
</organism>
<name>A0AAU9K2K6_9CILI</name>
<dbReference type="InterPro" id="IPR017921">
    <property type="entry name" value="Znf_CTCHY"/>
</dbReference>
<dbReference type="InterPro" id="IPR039512">
    <property type="entry name" value="RCHY1_zinc-ribbon"/>
</dbReference>
<sequence length="247" mass="28615">MDPCTHYDRECDYLAACCQEFFPCKFCHDKVKFEDEKDIKKAHRMARSDTIRVRCRHCSYIQTLEQSCQNCGICMGAYFCSICHLYDSNLSKQIYHCEKCGICRVGPKENYFHCDTCEACLGIALIDAHTCRPGMLKANCAVCQEDMFTSREQTISMKCGHFIHRKCLKEMIKNKCYNCPLCLKTVVDMSMVYQELDEEIAQNEMPEEYTDLEFSILCNDCLKRSTVKFHFLGMKCPECGSYNTARS</sequence>
<evidence type="ECO:0000259" key="6">
    <source>
        <dbReference type="PROSITE" id="PS51266"/>
    </source>
</evidence>
<dbReference type="Pfam" id="PF14599">
    <property type="entry name" value="zinc_ribbon_6"/>
    <property type="match status" value="1"/>
</dbReference>
<dbReference type="SUPFAM" id="SSF161245">
    <property type="entry name" value="Zinc hairpin stack"/>
    <property type="match status" value="1"/>
</dbReference>
<feature type="domain" description="CTCHY-type" evidence="7">
    <location>
        <begin position="75"/>
        <end position="139"/>
    </location>
</feature>
<evidence type="ECO:0000256" key="2">
    <source>
        <dbReference type="ARBA" id="ARBA00022771"/>
    </source>
</evidence>
<accession>A0AAU9K2K6</accession>
<keyword evidence="3" id="KW-0862">Zinc</keyword>
<dbReference type="SUPFAM" id="SSF161219">
    <property type="entry name" value="CHY zinc finger-like"/>
    <property type="match status" value="1"/>
</dbReference>
<dbReference type="SUPFAM" id="SSF57850">
    <property type="entry name" value="RING/U-box"/>
    <property type="match status" value="1"/>
</dbReference>
<evidence type="ECO:0008006" key="10">
    <source>
        <dbReference type="Google" id="ProtNLM"/>
    </source>
</evidence>
<dbReference type="GO" id="GO:0016567">
    <property type="term" value="P:protein ubiquitination"/>
    <property type="evidence" value="ECO:0007669"/>
    <property type="project" value="TreeGrafter"/>
</dbReference>
<dbReference type="PROSITE" id="PS50089">
    <property type="entry name" value="ZF_RING_2"/>
    <property type="match status" value="1"/>
</dbReference>
<evidence type="ECO:0000256" key="1">
    <source>
        <dbReference type="ARBA" id="ARBA00022723"/>
    </source>
</evidence>
<dbReference type="InterPro" id="IPR008913">
    <property type="entry name" value="Znf_CHY"/>
</dbReference>
<dbReference type="InterPro" id="IPR037275">
    <property type="entry name" value="Znf_CTCHY_sf"/>
</dbReference>
<proteinExistence type="predicted"/>
<evidence type="ECO:0000256" key="3">
    <source>
        <dbReference type="ARBA" id="ARBA00022833"/>
    </source>
</evidence>
<dbReference type="GO" id="GO:0008270">
    <property type="term" value="F:zinc ion binding"/>
    <property type="evidence" value="ECO:0007669"/>
    <property type="project" value="UniProtKB-KW"/>
</dbReference>
<keyword evidence="1" id="KW-0479">Metal-binding</keyword>
<evidence type="ECO:0000259" key="7">
    <source>
        <dbReference type="PROSITE" id="PS51270"/>
    </source>
</evidence>
<evidence type="ECO:0000259" key="5">
    <source>
        <dbReference type="PROSITE" id="PS50089"/>
    </source>
</evidence>
<reference evidence="8" key="1">
    <citation type="submission" date="2021-09" db="EMBL/GenBank/DDBJ databases">
        <authorList>
            <consortium name="AG Swart"/>
            <person name="Singh M."/>
            <person name="Singh A."/>
            <person name="Seah K."/>
            <person name="Emmerich C."/>
        </authorList>
    </citation>
    <scope>NUCLEOTIDE SEQUENCE</scope>
    <source>
        <strain evidence="8">ATCC30299</strain>
    </source>
</reference>
<dbReference type="Pfam" id="PF05495">
    <property type="entry name" value="zf-CHY"/>
    <property type="match status" value="1"/>
</dbReference>
<keyword evidence="9" id="KW-1185">Reference proteome</keyword>
<dbReference type="InterPro" id="IPR037274">
    <property type="entry name" value="Znf_CHY_sf"/>
</dbReference>
<dbReference type="GO" id="GO:0005634">
    <property type="term" value="C:nucleus"/>
    <property type="evidence" value="ECO:0007669"/>
    <property type="project" value="TreeGrafter"/>
</dbReference>
<dbReference type="AlphaFoldDB" id="A0AAU9K2K6"/>
<keyword evidence="2 4" id="KW-0863">Zinc-finger</keyword>
<dbReference type="PROSITE" id="PS51266">
    <property type="entry name" value="ZF_CHY"/>
    <property type="match status" value="1"/>
</dbReference>
<evidence type="ECO:0000313" key="9">
    <source>
        <dbReference type="Proteomes" id="UP001162131"/>
    </source>
</evidence>
<dbReference type="EMBL" id="CAJZBQ010000053">
    <property type="protein sequence ID" value="CAG9331163.1"/>
    <property type="molecule type" value="Genomic_DNA"/>
</dbReference>
<dbReference type="Gene3D" id="2.20.28.10">
    <property type="match status" value="1"/>
</dbReference>
<dbReference type="Pfam" id="PF13639">
    <property type="entry name" value="zf-RING_2"/>
    <property type="match status" value="1"/>
</dbReference>
<dbReference type="PANTHER" id="PTHR21319">
    <property type="entry name" value="RING FINGER AND CHY ZINC FINGER DOMAIN-CONTAINING PROTEIN 1"/>
    <property type="match status" value="1"/>
</dbReference>
<gene>
    <name evidence="8" type="ORF">BSTOLATCC_MIC53241</name>
</gene>
<dbReference type="GO" id="GO:0061630">
    <property type="term" value="F:ubiquitin protein ligase activity"/>
    <property type="evidence" value="ECO:0007669"/>
    <property type="project" value="TreeGrafter"/>
</dbReference>
<protein>
    <recommendedName>
        <fullName evidence="10">Ring finger and CHY zinc finger domain-containing protein 1</fullName>
    </recommendedName>
</protein>
<comment type="caution">
    <text evidence="8">The sequence shown here is derived from an EMBL/GenBank/DDBJ whole genome shotgun (WGS) entry which is preliminary data.</text>
</comment>
<evidence type="ECO:0000313" key="8">
    <source>
        <dbReference type="EMBL" id="CAG9331163.1"/>
    </source>
</evidence>
<dbReference type="Proteomes" id="UP001162131">
    <property type="component" value="Unassembled WGS sequence"/>
</dbReference>
<dbReference type="SMART" id="SM00184">
    <property type="entry name" value="RING"/>
    <property type="match status" value="1"/>
</dbReference>
<dbReference type="Gene3D" id="3.30.40.10">
    <property type="entry name" value="Zinc/RING finger domain, C3HC4 (zinc finger)"/>
    <property type="match status" value="1"/>
</dbReference>
<dbReference type="GO" id="GO:0006511">
    <property type="term" value="P:ubiquitin-dependent protein catabolic process"/>
    <property type="evidence" value="ECO:0007669"/>
    <property type="project" value="TreeGrafter"/>
</dbReference>
<evidence type="ECO:0000256" key="4">
    <source>
        <dbReference type="PROSITE-ProRule" id="PRU00601"/>
    </source>
</evidence>
<dbReference type="InterPro" id="IPR001841">
    <property type="entry name" value="Znf_RING"/>
</dbReference>